<dbReference type="RefSeq" id="XP_008877933.1">
    <property type="nucleotide sequence ID" value="XM_008879711.1"/>
</dbReference>
<protein>
    <submittedName>
        <fullName evidence="3">Uncharacterized protein</fullName>
    </submittedName>
</protein>
<feature type="region of interest" description="Disordered" evidence="2">
    <location>
        <begin position="154"/>
        <end position="176"/>
    </location>
</feature>
<dbReference type="GeneID" id="20089636"/>
<gene>
    <name evidence="3" type="ORF">H310_12586</name>
</gene>
<dbReference type="EMBL" id="KI913991">
    <property type="protein sequence ID" value="ETV93591.1"/>
    <property type="molecule type" value="Genomic_DNA"/>
</dbReference>
<evidence type="ECO:0000313" key="3">
    <source>
        <dbReference type="EMBL" id="ETV93591.1"/>
    </source>
</evidence>
<organism evidence="3">
    <name type="scientific">Aphanomyces invadans</name>
    <dbReference type="NCBI Taxonomy" id="157072"/>
    <lineage>
        <taxon>Eukaryota</taxon>
        <taxon>Sar</taxon>
        <taxon>Stramenopiles</taxon>
        <taxon>Oomycota</taxon>
        <taxon>Saprolegniomycetes</taxon>
        <taxon>Saprolegniales</taxon>
        <taxon>Verrucalvaceae</taxon>
        <taxon>Aphanomyces</taxon>
    </lineage>
</organism>
<evidence type="ECO:0000256" key="1">
    <source>
        <dbReference type="SAM" id="Coils"/>
    </source>
</evidence>
<feature type="coiled-coil region" evidence="1">
    <location>
        <begin position="215"/>
        <end position="256"/>
    </location>
</feature>
<sequence>MVRHRAWEELCVAESENLAMRETISNLQTELAQLRVWKAQALEFMTAWGPKRLKLQKEKDEACKLKKKLLDMEQQVLERVALSEMLAELKVQDAQMVDKLAKTQREKDQWKAKVATECASHLQTRRQLHFMEDMFEKLVDQLLVLRQRYDTTQTYTARHQAPTEPIKPNDGESPTAFHERTLLSGMYCLGDACVKWIDQRLGSDAAELATRGHLETNWTSEKSRLEHELARLTQQVHDAEATRVKQEHDLRRLQGEGARYEQVVMTARQDVIKCTQHTMEGKAIMKRLVRDVRQYLHATQMEVKKKFGYVPDSIAHHVVWECISTSMKELDQFLLEGVH</sequence>
<reference evidence="3" key="1">
    <citation type="submission" date="2013-12" db="EMBL/GenBank/DDBJ databases">
        <title>The Genome Sequence of Aphanomyces invadans NJM9701.</title>
        <authorList>
            <consortium name="The Broad Institute Genomics Platform"/>
            <person name="Russ C."/>
            <person name="Tyler B."/>
            <person name="van West P."/>
            <person name="Dieguez-Uribeondo J."/>
            <person name="Young S.K."/>
            <person name="Zeng Q."/>
            <person name="Gargeya S."/>
            <person name="Fitzgerald M."/>
            <person name="Abouelleil A."/>
            <person name="Alvarado L."/>
            <person name="Chapman S.B."/>
            <person name="Gainer-Dewar J."/>
            <person name="Goldberg J."/>
            <person name="Griggs A."/>
            <person name="Gujja S."/>
            <person name="Hansen M."/>
            <person name="Howarth C."/>
            <person name="Imamovic A."/>
            <person name="Ireland A."/>
            <person name="Larimer J."/>
            <person name="McCowan C."/>
            <person name="Murphy C."/>
            <person name="Pearson M."/>
            <person name="Poon T.W."/>
            <person name="Priest M."/>
            <person name="Roberts A."/>
            <person name="Saif S."/>
            <person name="Shea T."/>
            <person name="Sykes S."/>
            <person name="Wortman J."/>
            <person name="Nusbaum C."/>
            <person name="Birren B."/>
        </authorList>
    </citation>
    <scope>NUCLEOTIDE SEQUENCE [LARGE SCALE GENOMIC DNA]</scope>
    <source>
        <strain evidence="3">NJM9701</strain>
    </source>
</reference>
<accession>A0A024TJ06</accession>
<evidence type="ECO:0000256" key="2">
    <source>
        <dbReference type="SAM" id="MobiDB-lite"/>
    </source>
</evidence>
<dbReference type="eggNOG" id="ENOG502S9CP">
    <property type="taxonomic scope" value="Eukaryota"/>
</dbReference>
<dbReference type="VEuPathDB" id="FungiDB:H310_12586"/>
<name>A0A024TJ06_9STRA</name>
<keyword evidence="1" id="KW-0175">Coiled coil</keyword>
<dbReference type="AlphaFoldDB" id="A0A024TJ06"/>
<proteinExistence type="predicted"/>
<dbReference type="OrthoDB" id="77424at2759"/>